<evidence type="ECO:0000313" key="4">
    <source>
        <dbReference type="Proteomes" id="UP000628736"/>
    </source>
</evidence>
<dbReference type="SUPFAM" id="SSF54001">
    <property type="entry name" value="Cysteine proteinases"/>
    <property type="match status" value="1"/>
</dbReference>
<feature type="chain" id="PRO_5035202020" evidence="1">
    <location>
        <begin position="27"/>
        <end position="284"/>
    </location>
</feature>
<keyword evidence="1" id="KW-0732">Signal</keyword>
<sequence length="284" mass="31282">MMKNSRVPALLLAISLITTSLPAAFAAGEAAGQSTASSVVPLLSHAGVDGASSFLYLLGTLLGPNPLLALMQQPSESEEVQPVEPAAPALPDRRVIDTPYISQVTPVYAPVGCEPTSLLMGLKAKGYAQEVDLRSFLDAMPKHEYDPAQGFAGSPYQPDQSKRTTIYPAKLAEYGRKYGDVADFSGRSVEELQRELLSGNPVVVYVTLWWAEPYYRTYRMGDHEETLLRNNHAVLLCGYDSQTDQYNVADPYNVKCQGQDYFYWQDASVLEPLYLVRQHAVVVR</sequence>
<feature type="signal peptide" evidence="1">
    <location>
        <begin position="1"/>
        <end position="26"/>
    </location>
</feature>
<proteinExistence type="predicted"/>
<dbReference type="EMBL" id="JACOPO010000002">
    <property type="protein sequence ID" value="MBC5721897.1"/>
    <property type="molecule type" value="Genomic_DNA"/>
</dbReference>
<evidence type="ECO:0000259" key="2">
    <source>
        <dbReference type="Pfam" id="PF13529"/>
    </source>
</evidence>
<name>A0A8J6M7S6_9FIRM</name>
<organism evidence="3 4">
    <name type="scientific">Flintibacter hominis</name>
    <dbReference type="NCBI Taxonomy" id="2763048"/>
    <lineage>
        <taxon>Bacteria</taxon>
        <taxon>Bacillati</taxon>
        <taxon>Bacillota</taxon>
        <taxon>Clostridia</taxon>
        <taxon>Eubacteriales</taxon>
        <taxon>Flintibacter</taxon>
    </lineage>
</organism>
<dbReference type="PANTHER" id="PTHR37806">
    <property type="entry name" value="LMO0724 PROTEIN"/>
    <property type="match status" value="1"/>
</dbReference>
<keyword evidence="4" id="KW-1185">Reference proteome</keyword>
<reference evidence="3" key="1">
    <citation type="submission" date="2020-08" db="EMBL/GenBank/DDBJ databases">
        <title>Genome public.</title>
        <authorList>
            <person name="Liu C."/>
            <person name="Sun Q."/>
        </authorList>
    </citation>
    <scope>NUCLEOTIDE SEQUENCE</scope>
    <source>
        <strain evidence="3">NSJ-23</strain>
    </source>
</reference>
<evidence type="ECO:0000256" key="1">
    <source>
        <dbReference type="SAM" id="SignalP"/>
    </source>
</evidence>
<dbReference type="AlphaFoldDB" id="A0A8J6M7S6"/>
<dbReference type="InterPro" id="IPR038765">
    <property type="entry name" value="Papain-like_cys_pep_sf"/>
</dbReference>
<accession>A0A8J6M7S6</accession>
<dbReference type="RefSeq" id="WP_186852215.1">
    <property type="nucleotide sequence ID" value="NZ_JACOPO010000002.1"/>
</dbReference>
<dbReference type="InterPro" id="IPR039564">
    <property type="entry name" value="Peptidase_C39-like"/>
</dbReference>
<dbReference type="Gene3D" id="3.90.70.10">
    <property type="entry name" value="Cysteine proteinases"/>
    <property type="match status" value="1"/>
</dbReference>
<dbReference type="Pfam" id="PF13529">
    <property type="entry name" value="Peptidase_C39_2"/>
    <property type="match status" value="1"/>
</dbReference>
<dbReference type="PANTHER" id="PTHR37806:SF1">
    <property type="entry name" value="PEPTIDASE C39-LIKE DOMAIN-CONTAINING PROTEIN"/>
    <property type="match status" value="1"/>
</dbReference>
<dbReference type="Proteomes" id="UP000628736">
    <property type="component" value="Unassembled WGS sequence"/>
</dbReference>
<gene>
    <name evidence="3" type="ORF">H8S11_03560</name>
</gene>
<comment type="caution">
    <text evidence="3">The sequence shown here is derived from an EMBL/GenBank/DDBJ whole genome shotgun (WGS) entry which is preliminary data.</text>
</comment>
<protein>
    <submittedName>
        <fullName evidence="3">C39 family peptidase</fullName>
    </submittedName>
</protein>
<evidence type="ECO:0000313" key="3">
    <source>
        <dbReference type="EMBL" id="MBC5721897.1"/>
    </source>
</evidence>
<feature type="domain" description="Peptidase C39-like" evidence="2">
    <location>
        <begin position="97"/>
        <end position="252"/>
    </location>
</feature>